<dbReference type="OrthoDB" id="7906687at2"/>
<dbReference type="InterPro" id="IPR046087">
    <property type="entry name" value="DUF6105"/>
</dbReference>
<dbReference type="EMBL" id="SJST01000003">
    <property type="protein sequence ID" value="TCD14486.1"/>
    <property type="molecule type" value="Genomic_DNA"/>
</dbReference>
<keyword evidence="1" id="KW-0472">Membrane</keyword>
<protein>
    <submittedName>
        <fullName evidence="2">Uncharacterized protein</fullName>
    </submittedName>
</protein>
<reference evidence="2 3" key="1">
    <citation type="journal article" date="2015" name="Antonie Van Leeuwenhoek">
        <title>Oricola cellulosilytica gen. nov., sp. nov., a cellulose-degrading bacterium of the family Phyllobacteriaceae isolated from surface seashore water, and emended descriptions of Mesorhizobium loti and Phyllobacterium myrsinacearum.</title>
        <authorList>
            <person name="Hameed A."/>
            <person name="Shahina M."/>
            <person name="Lai W.A."/>
            <person name="Lin S.Y."/>
            <person name="Young L.S."/>
            <person name="Liu Y.C."/>
            <person name="Hsu Y.H."/>
            <person name="Young C.C."/>
        </authorList>
    </citation>
    <scope>NUCLEOTIDE SEQUENCE [LARGE SCALE GENOMIC DNA]</scope>
    <source>
        <strain evidence="2 3">KCTC 52183</strain>
    </source>
</reference>
<sequence>MRYLFWLWFLPLSVFWSWFGLSYNDVNFGLMFLSRDLHDLVFNIYGSLLGVDPAAIPIMFLKACIFDSALIFAIVAFRKRRQIRAWWEARRQRDRDDAPMTQEVAAHIPAE</sequence>
<keyword evidence="1" id="KW-0812">Transmembrane</keyword>
<accession>A0A4R0PBR0</accession>
<keyword evidence="3" id="KW-1185">Reference proteome</keyword>
<keyword evidence="1" id="KW-1133">Transmembrane helix</keyword>
<comment type="caution">
    <text evidence="2">The sequence shown here is derived from an EMBL/GenBank/DDBJ whole genome shotgun (WGS) entry which is preliminary data.</text>
</comment>
<dbReference type="RefSeq" id="WP_131568558.1">
    <property type="nucleotide sequence ID" value="NZ_JAINFK010000002.1"/>
</dbReference>
<evidence type="ECO:0000256" key="1">
    <source>
        <dbReference type="SAM" id="Phobius"/>
    </source>
</evidence>
<evidence type="ECO:0000313" key="3">
    <source>
        <dbReference type="Proteomes" id="UP000291301"/>
    </source>
</evidence>
<dbReference type="Pfam" id="PF19600">
    <property type="entry name" value="DUF6105"/>
    <property type="match status" value="1"/>
</dbReference>
<evidence type="ECO:0000313" key="2">
    <source>
        <dbReference type="EMBL" id="TCD14486.1"/>
    </source>
</evidence>
<proteinExistence type="predicted"/>
<gene>
    <name evidence="2" type="ORF">E0D97_10535</name>
</gene>
<name>A0A4R0PBR0_9HYPH</name>
<feature type="transmembrane region" description="Helical" evidence="1">
    <location>
        <begin position="54"/>
        <end position="77"/>
    </location>
</feature>
<dbReference type="Proteomes" id="UP000291301">
    <property type="component" value="Unassembled WGS sequence"/>
</dbReference>
<dbReference type="AlphaFoldDB" id="A0A4R0PBR0"/>
<organism evidence="2 3">
    <name type="scientific">Oricola cellulosilytica</name>
    <dbReference type="NCBI Taxonomy" id="1429082"/>
    <lineage>
        <taxon>Bacteria</taxon>
        <taxon>Pseudomonadati</taxon>
        <taxon>Pseudomonadota</taxon>
        <taxon>Alphaproteobacteria</taxon>
        <taxon>Hyphomicrobiales</taxon>
        <taxon>Ahrensiaceae</taxon>
        <taxon>Oricola</taxon>
    </lineage>
</organism>